<evidence type="ECO:0000313" key="8">
    <source>
        <dbReference type="Proteomes" id="UP000053462"/>
    </source>
</evidence>
<evidence type="ECO:0000256" key="2">
    <source>
        <dbReference type="ARBA" id="ARBA00022649"/>
    </source>
</evidence>
<sequence length="114" mass="13209">MSKRDPCLFLNDILEAIERIEEYLEGYDFETFVKDRKTVDAVLRNLEIIGEAAKNVPEDIRGKYSSVPWRRVVGLRNVVVHHYFGVDLSIVWVIVSSQVGELKEEVEKILLEEC</sequence>
<comment type="similarity">
    <text evidence="6">Belongs to the HepT RNase toxin family.</text>
</comment>
<keyword evidence="2" id="KW-1277">Toxin-antitoxin system</keyword>
<name>A0A100XW87_9EURY</name>
<evidence type="ECO:0000256" key="6">
    <source>
        <dbReference type="ARBA" id="ARBA00024207"/>
    </source>
</evidence>
<dbReference type="EMBL" id="LLYW01000038">
    <property type="protein sequence ID" value="KUH32183.1"/>
    <property type="molecule type" value="Genomic_DNA"/>
</dbReference>
<reference evidence="7 8" key="1">
    <citation type="submission" date="2015-10" db="EMBL/GenBank/DDBJ databases">
        <title>Draft genome sequence of Thermococcus celericrescens strain DSM 17994.</title>
        <authorList>
            <person name="Hong S.-J."/>
            <person name="Park C.-E."/>
            <person name="Shin J.-H."/>
        </authorList>
    </citation>
    <scope>NUCLEOTIDE SEQUENCE [LARGE SCALE GENOMIC DNA]</scope>
    <source>
        <strain evidence="7 8">DSM 17994</strain>
    </source>
</reference>
<evidence type="ECO:0000313" key="7">
    <source>
        <dbReference type="EMBL" id="KUH32183.1"/>
    </source>
</evidence>
<evidence type="ECO:0000256" key="5">
    <source>
        <dbReference type="ARBA" id="ARBA00022801"/>
    </source>
</evidence>
<dbReference type="InterPro" id="IPR051813">
    <property type="entry name" value="HepT_RNase_toxin"/>
</dbReference>
<dbReference type="OrthoDB" id="318716at2157"/>
<dbReference type="AlphaFoldDB" id="A0A100XW87"/>
<dbReference type="GO" id="GO:0110001">
    <property type="term" value="C:toxin-antitoxin complex"/>
    <property type="evidence" value="ECO:0007669"/>
    <property type="project" value="InterPro"/>
</dbReference>
<dbReference type="InterPro" id="IPR008201">
    <property type="entry name" value="HepT-like"/>
</dbReference>
<keyword evidence="5" id="KW-0378">Hydrolase</keyword>
<evidence type="ECO:0000256" key="3">
    <source>
        <dbReference type="ARBA" id="ARBA00022722"/>
    </source>
</evidence>
<keyword evidence="3" id="KW-0540">Nuclease</keyword>
<proteinExistence type="inferred from homology"/>
<dbReference type="GO" id="GO:0004540">
    <property type="term" value="F:RNA nuclease activity"/>
    <property type="evidence" value="ECO:0007669"/>
    <property type="project" value="InterPro"/>
</dbReference>
<dbReference type="Pfam" id="PF01934">
    <property type="entry name" value="HepT-like"/>
    <property type="match status" value="1"/>
</dbReference>
<evidence type="ECO:0008006" key="9">
    <source>
        <dbReference type="Google" id="ProtNLM"/>
    </source>
</evidence>
<protein>
    <recommendedName>
        <fullName evidence="9">DUF86 domain-containing protein</fullName>
    </recommendedName>
</protein>
<comment type="caution">
    <text evidence="7">The sequence shown here is derived from an EMBL/GenBank/DDBJ whole genome shotgun (WGS) entry which is preliminary data.</text>
</comment>
<keyword evidence="4" id="KW-0547">Nucleotide-binding</keyword>
<dbReference type="Proteomes" id="UP000053462">
    <property type="component" value="Unassembled WGS sequence"/>
</dbReference>
<organism evidence="7 8">
    <name type="scientific">Thermococcus celericrescens</name>
    <dbReference type="NCBI Taxonomy" id="227598"/>
    <lineage>
        <taxon>Archaea</taxon>
        <taxon>Methanobacteriati</taxon>
        <taxon>Methanobacteriota</taxon>
        <taxon>Thermococci</taxon>
        <taxon>Thermococcales</taxon>
        <taxon>Thermococcaceae</taxon>
        <taxon>Thermococcus</taxon>
    </lineage>
</organism>
<dbReference type="GO" id="GO:0000166">
    <property type="term" value="F:nucleotide binding"/>
    <property type="evidence" value="ECO:0007669"/>
    <property type="project" value="UniProtKB-KW"/>
</dbReference>
<keyword evidence="8" id="KW-1185">Reference proteome</keyword>
<evidence type="ECO:0000256" key="4">
    <source>
        <dbReference type="ARBA" id="ARBA00022741"/>
    </source>
</evidence>
<keyword evidence="1" id="KW-0597">Phosphoprotein</keyword>
<dbReference type="RefSeq" id="WP_058939632.1">
    <property type="nucleotide sequence ID" value="NZ_LLYW01000038.1"/>
</dbReference>
<gene>
    <name evidence="7" type="ORF">APY94_10755</name>
</gene>
<dbReference type="Gene3D" id="1.20.120.580">
    <property type="entry name" value="bsu32300-like"/>
    <property type="match status" value="1"/>
</dbReference>
<dbReference type="GO" id="GO:0016787">
    <property type="term" value="F:hydrolase activity"/>
    <property type="evidence" value="ECO:0007669"/>
    <property type="project" value="UniProtKB-KW"/>
</dbReference>
<accession>A0A100XW87</accession>
<evidence type="ECO:0000256" key="1">
    <source>
        <dbReference type="ARBA" id="ARBA00022553"/>
    </source>
</evidence>
<dbReference type="InterPro" id="IPR037038">
    <property type="entry name" value="HepT-like_sf"/>
</dbReference>
<dbReference type="STRING" id="227598.APY94_10755"/>
<dbReference type="PANTHER" id="PTHR34139:SF1">
    <property type="entry name" value="RNASE MJ1380-RELATED"/>
    <property type="match status" value="1"/>
</dbReference>
<dbReference type="PANTHER" id="PTHR34139">
    <property type="entry name" value="UPF0331 PROTEIN MJ0127"/>
    <property type="match status" value="1"/>
</dbReference>